<dbReference type="InterPro" id="IPR029044">
    <property type="entry name" value="Nucleotide-diphossugar_trans"/>
</dbReference>
<reference evidence="5 6" key="1">
    <citation type="submission" date="2018-06" db="EMBL/GenBank/DDBJ databases">
        <title>Genomic Encyclopedia of Archaeal and Bacterial Type Strains, Phase II (KMG-II): from individual species to whole genera.</title>
        <authorList>
            <person name="Goeker M."/>
        </authorList>
    </citation>
    <scope>NUCLEOTIDE SEQUENCE [LARGE SCALE GENOMIC DNA]</scope>
    <source>
        <strain evidence="5 6">DSM 23446</strain>
    </source>
</reference>
<evidence type="ECO:0000313" key="5">
    <source>
        <dbReference type="EMBL" id="RAI91670.1"/>
    </source>
</evidence>
<dbReference type="Pfam" id="PF00535">
    <property type="entry name" value="Glycos_transf_2"/>
    <property type="match status" value="1"/>
</dbReference>
<dbReference type="AlphaFoldDB" id="A0A327PHB6"/>
<dbReference type="SUPFAM" id="SSF53448">
    <property type="entry name" value="Nucleotide-diphospho-sugar transferases"/>
    <property type="match status" value="1"/>
</dbReference>
<dbReference type="RefSeq" id="WP_158530546.1">
    <property type="nucleotide sequence ID" value="NZ_QLLK01000004.1"/>
</dbReference>
<keyword evidence="2" id="KW-0328">Glycosyltransferase</keyword>
<evidence type="ECO:0000313" key="6">
    <source>
        <dbReference type="Proteomes" id="UP000249610"/>
    </source>
</evidence>
<feature type="domain" description="Glycosyltransferase 2-like" evidence="4">
    <location>
        <begin position="5"/>
        <end position="118"/>
    </location>
</feature>
<dbReference type="PANTHER" id="PTHR43179">
    <property type="entry name" value="RHAMNOSYLTRANSFERASE WBBL"/>
    <property type="match status" value="1"/>
</dbReference>
<keyword evidence="3 5" id="KW-0808">Transferase</keyword>
<protein>
    <submittedName>
        <fullName evidence="5">GT2 family glycosyltransferase</fullName>
    </submittedName>
</protein>
<dbReference type="Gene3D" id="3.90.550.10">
    <property type="entry name" value="Spore Coat Polysaccharide Biosynthesis Protein SpsA, Chain A"/>
    <property type="match status" value="1"/>
</dbReference>
<evidence type="ECO:0000259" key="4">
    <source>
        <dbReference type="Pfam" id="PF00535"/>
    </source>
</evidence>
<evidence type="ECO:0000256" key="1">
    <source>
        <dbReference type="ARBA" id="ARBA00006739"/>
    </source>
</evidence>
<proteinExistence type="inferred from homology"/>
<dbReference type="GO" id="GO:0016757">
    <property type="term" value="F:glycosyltransferase activity"/>
    <property type="evidence" value="ECO:0007669"/>
    <property type="project" value="UniProtKB-KW"/>
</dbReference>
<dbReference type="InterPro" id="IPR001173">
    <property type="entry name" value="Glyco_trans_2-like"/>
</dbReference>
<organism evidence="5 6">
    <name type="scientific">Algoriphagus yeomjeoni</name>
    <dbReference type="NCBI Taxonomy" id="291403"/>
    <lineage>
        <taxon>Bacteria</taxon>
        <taxon>Pseudomonadati</taxon>
        <taxon>Bacteroidota</taxon>
        <taxon>Cytophagia</taxon>
        <taxon>Cytophagales</taxon>
        <taxon>Cyclobacteriaceae</taxon>
        <taxon>Algoriphagus</taxon>
    </lineage>
</organism>
<evidence type="ECO:0000256" key="2">
    <source>
        <dbReference type="ARBA" id="ARBA00022676"/>
    </source>
</evidence>
<sequence>MKLAVLITCHNRREKTRKCLENLYAQELPPSSNLQVFVCDDGSTDGTSEMIHSNFPEVTVIKGTGDLYWNGGMKLAWEKAIETDVFDFYFWLNDDTFLLPNALLKIFNSYKELKEPGIITAACRIPGTNEFSYGGWNGFSSIEPNGEVQEVILISGNFVLIPNIIVNKIGSLSTKFTHYLGDFDYGLRAIEAGFKCYTSSEYLAECETNLLPYWGNQEYDFRTRWKMLHHVKGQAFLEYSYFKFRHYGVLTGFKTVFDTYLKLLAPKQYVQVRNFMRMKVLKRSY</sequence>
<gene>
    <name evidence="5" type="ORF">LV83_01861</name>
</gene>
<keyword evidence="6" id="KW-1185">Reference proteome</keyword>
<evidence type="ECO:0000256" key="3">
    <source>
        <dbReference type="ARBA" id="ARBA00022679"/>
    </source>
</evidence>
<dbReference type="OrthoDB" id="9771846at2"/>
<name>A0A327PHB6_9BACT</name>
<dbReference type="PANTHER" id="PTHR43179:SF12">
    <property type="entry name" value="GALACTOFURANOSYLTRANSFERASE GLFT2"/>
    <property type="match status" value="1"/>
</dbReference>
<dbReference type="Proteomes" id="UP000249610">
    <property type="component" value="Unassembled WGS sequence"/>
</dbReference>
<accession>A0A327PHB6</accession>
<dbReference type="EMBL" id="QLLK01000004">
    <property type="protein sequence ID" value="RAI91670.1"/>
    <property type="molecule type" value="Genomic_DNA"/>
</dbReference>
<comment type="similarity">
    <text evidence="1">Belongs to the glycosyltransferase 2 family.</text>
</comment>
<comment type="caution">
    <text evidence="5">The sequence shown here is derived from an EMBL/GenBank/DDBJ whole genome shotgun (WGS) entry which is preliminary data.</text>
</comment>